<accession>A0ABV8NP62</accession>
<proteinExistence type="predicted"/>
<gene>
    <name evidence="1" type="ORF">ACFOUY_15735</name>
</gene>
<dbReference type="RefSeq" id="WP_378961992.1">
    <property type="nucleotide sequence ID" value="NZ_JBHRXC010000016.1"/>
</dbReference>
<name>A0ABV8NP62_9SPHI</name>
<organism evidence="1 2">
    <name type="scientific">Pedobacter jamesrossensis</name>
    <dbReference type="NCBI Taxonomy" id="1908238"/>
    <lineage>
        <taxon>Bacteria</taxon>
        <taxon>Pseudomonadati</taxon>
        <taxon>Bacteroidota</taxon>
        <taxon>Sphingobacteriia</taxon>
        <taxon>Sphingobacteriales</taxon>
        <taxon>Sphingobacteriaceae</taxon>
        <taxon>Pedobacter</taxon>
    </lineage>
</organism>
<dbReference type="Proteomes" id="UP001595792">
    <property type="component" value="Unassembled WGS sequence"/>
</dbReference>
<evidence type="ECO:0000313" key="1">
    <source>
        <dbReference type="EMBL" id="MFC4198156.1"/>
    </source>
</evidence>
<evidence type="ECO:0000313" key="2">
    <source>
        <dbReference type="Proteomes" id="UP001595792"/>
    </source>
</evidence>
<keyword evidence="2" id="KW-1185">Reference proteome</keyword>
<dbReference type="EMBL" id="JBHSBY010000135">
    <property type="protein sequence ID" value="MFC4198156.1"/>
    <property type="molecule type" value="Genomic_DNA"/>
</dbReference>
<protein>
    <submittedName>
        <fullName evidence="1">Uncharacterized protein</fullName>
    </submittedName>
</protein>
<reference evidence="2" key="1">
    <citation type="journal article" date="2019" name="Int. J. Syst. Evol. Microbiol.">
        <title>The Global Catalogue of Microorganisms (GCM) 10K type strain sequencing project: providing services to taxonomists for standard genome sequencing and annotation.</title>
        <authorList>
            <consortium name="The Broad Institute Genomics Platform"/>
            <consortium name="The Broad Institute Genome Sequencing Center for Infectious Disease"/>
            <person name="Wu L."/>
            <person name="Ma J."/>
        </authorList>
    </citation>
    <scope>NUCLEOTIDE SEQUENCE [LARGE SCALE GENOMIC DNA]</scope>
    <source>
        <strain evidence="2">CCM 8689</strain>
    </source>
</reference>
<sequence>MLDPIYLMILFAGIGNGAFDVFKKIGKDQTYNQYNLGEESQDYLQGIAESYFIDFEAAFAGIRKDEVMREIRYYNGKVLSFPVWCLEMKGHDIVSKLAKVYPGIEGKYRNEGDLQKALVVVMVKAFPFVPLDSVELLGSIGTAS</sequence>
<comment type="caution">
    <text evidence="1">The sequence shown here is derived from an EMBL/GenBank/DDBJ whole genome shotgun (WGS) entry which is preliminary data.</text>
</comment>